<accession>A0A0M0LMC1</accession>
<proteinExistence type="predicted"/>
<dbReference type="AlphaFoldDB" id="A0A0M0LMC1"/>
<dbReference type="STRING" id="263475.AMD00_06360"/>
<comment type="caution">
    <text evidence="1">The sequence shown here is derived from an EMBL/GenBank/DDBJ whole genome shotgun (WGS) entry which is preliminary data.</text>
</comment>
<keyword evidence="2" id="KW-1185">Reference proteome</keyword>
<evidence type="ECO:0000313" key="2">
    <source>
        <dbReference type="Proteomes" id="UP000036867"/>
    </source>
</evidence>
<dbReference type="GeneID" id="301135726"/>
<name>A0A0M0LMC1_9BACL</name>
<dbReference type="EMBL" id="LILB01000001">
    <property type="protein sequence ID" value="KOO52037.1"/>
    <property type="molecule type" value="Genomic_DNA"/>
</dbReference>
<sequence length="141" mass="16227">MDKIDPLIFSFYIKNDMFYSHYAVKASKGISVFTWENFQDVLNENLGDASTTKTFLKQNVQSPGFISTLLPIEHMATMLNAMTPYAVTAFGAFGVSKLQIKYGEYDLKGPLPWFYYRKQIKENIAEDTKAKTLDNQKKNWN</sequence>
<evidence type="ECO:0000313" key="1">
    <source>
        <dbReference type="EMBL" id="KOO52037.1"/>
    </source>
</evidence>
<protein>
    <submittedName>
        <fullName evidence="1">Uncharacterized protein</fullName>
    </submittedName>
</protein>
<gene>
    <name evidence="1" type="ORF">AMD00_06360</name>
</gene>
<dbReference type="Proteomes" id="UP000036867">
    <property type="component" value="Unassembled WGS sequence"/>
</dbReference>
<reference evidence="2" key="1">
    <citation type="submission" date="2015-08" db="EMBL/GenBank/DDBJ databases">
        <title>Fjat-10028 dsm 16317.</title>
        <authorList>
            <person name="Liu B."/>
            <person name="Wang J."/>
            <person name="Zhu Y."/>
            <person name="Liu G."/>
            <person name="Chen Q."/>
            <person name="Chen Z."/>
            <person name="Lan J."/>
            <person name="Che J."/>
            <person name="Ge C."/>
            <person name="Shi H."/>
            <person name="Pan Z."/>
            <person name="Liu X."/>
        </authorList>
    </citation>
    <scope>NUCLEOTIDE SEQUENCE [LARGE SCALE GENOMIC DNA]</scope>
    <source>
        <strain evidence="2">DSM 16317</strain>
    </source>
</reference>
<dbReference type="RefSeq" id="WP_053416209.1">
    <property type="nucleotide sequence ID" value="NZ_LILB01000001.1"/>
</dbReference>
<organism evidence="1 2">
    <name type="scientific">Viridibacillus arvi</name>
    <dbReference type="NCBI Taxonomy" id="263475"/>
    <lineage>
        <taxon>Bacteria</taxon>
        <taxon>Bacillati</taxon>
        <taxon>Bacillota</taxon>
        <taxon>Bacilli</taxon>
        <taxon>Bacillales</taxon>
        <taxon>Caryophanaceae</taxon>
        <taxon>Viridibacillus</taxon>
    </lineage>
</organism>